<accession>A0A4Z2JI57</accession>
<dbReference type="AlphaFoldDB" id="A0A4Z2JI57"/>
<name>A0A4Z2JI57_9TELE</name>
<dbReference type="EMBL" id="SRLO01000001">
    <property type="protein sequence ID" value="TNN89611.1"/>
    <property type="molecule type" value="Genomic_DNA"/>
</dbReference>
<gene>
    <name evidence="1" type="ORF">EYF80_000214</name>
</gene>
<evidence type="ECO:0000313" key="1">
    <source>
        <dbReference type="EMBL" id="TNN89611.1"/>
    </source>
</evidence>
<comment type="caution">
    <text evidence="1">The sequence shown here is derived from an EMBL/GenBank/DDBJ whole genome shotgun (WGS) entry which is preliminary data.</text>
</comment>
<organism evidence="1 2">
    <name type="scientific">Liparis tanakae</name>
    <name type="common">Tanaka's snailfish</name>
    <dbReference type="NCBI Taxonomy" id="230148"/>
    <lineage>
        <taxon>Eukaryota</taxon>
        <taxon>Metazoa</taxon>
        <taxon>Chordata</taxon>
        <taxon>Craniata</taxon>
        <taxon>Vertebrata</taxon>
        <taxon>Euteleostomi</taxon>
        <taxon>Actinopterygii</taxon>
        <taxon>Neopterygii</taxon>
        <taxon>Teleostei</taxon>
        <taxon>Neoteleostei</taxon>
        <taxon>Acanthomorphata</taxon>
        <taxon>Eupercaria</taxon>
        <taxon>Perciformes</taxon>
        <taxon>Cottioidei</taxon>
        <taxon>Cottales</taxon>
        <taxon>Liparidae</taxon>
        <taxon>Liparis</taxon>
    </lineage>
</organism>
<dbReference type="Proteomes" id="UP000314294">
    <property type="component" value="Unassembled WGS sequence"/>
</dbReference>
<keyword evidence="2" id="KW-1185">Reference proteome</keyword>
<proteinExistence type="predicted"/>
<sequence>MLTSDFLSGETHATKLSSQAWLLKGVLVPLILGADTLFCKPLPGAAYWTGRNAIALQLRSRLTCGDKHTVDCITSE</sequence>
<reference evidence="1 2" key="1">
    <citation type="submission" date="2019-03" db="EMBL/GenBank/DDBJ databases">
        <title>First draft genome of Liparis tanakae, snailfish: a comprehensive survey of snailfish specific genes.</title>
        <authorList>
            <person name="Kim W."/>
            <person name="Song I."/>
            <person name="Jeong J.-H."/>
            <person name="Kim D."/>
            <person name="Kim S."/>
            <person name="Ryu S."/>
            <person name="Song J.Y."/>
            <person name="Lee S.K."/>
        </authorList>
    </citation>
    <scope>NUCLEOTIDE SEQUENCE [LARGE SCALE GENOMIC DNA]</scope>
    <source>
        <tissue evidence="1">Muscle</tissue>
    </source>
</reference>
<evidence type="ECO:0000313" key="2">
    <source>
        <dbReference type="Proteomes" id="UP000314294"/>
    </source>
</evidence>
<protein>
    <submittedName>
        <fullName evidence="1">Uncharacterized protein</fullName>
    </submittedName>
</protein>